<dbReference type="Gene3D" id="3.40.50.1820">
    <property type="entry name" value="alpha/beta hydrolase"/>
    <property type="match status" value="1"/>
</dbReference>
<feature type="domain" description="Alpha/beta hydrolase fold-3" evidence="4">
    <location>
        <begin position="93"/>
        <end position="280"/>
    </location>
</feature>
<dbReference type="Pfam" id="PF07859">
    <property type="entry name" value="Abhydrolase_3"/>
    <property type="match status" value="1"/>
</dbReference>
<organism evidence="5 6">
    <name type="scientific">Granulicella rosea</name>
    <dbReference type="NCBI Taxonomy" id="474952"/>
    <lineage>
        <taxon>Bacteria</taxon>
        <taxon>Pseudomonadati</taxon>
        <taxon>Acidobacteriota</taxon>
        <taxon>Terriglobia</taxon>
        <taxon>Terriglobales</taxon>
        <taxon>Acidobacteriaceae</taxon>
        <taxon>Granulicella</taxon>
    </lineage>
</organism>
<keyword evidence="6" id="KW-1185">Reference proteome</keyword>
<sequence>MFRMRRSLLTPLAALLLSSSASAVLAQQVVPLWPHQTPEPAQTTEPEADVTKPTDALISGHRTARIGNVTKPTITVYAPAGSPGAPHAAALVFPGGGYVRLAWDGEGVDTCKWLNSLGLTCLLVKYRVPEPTHYPDNYADLEDAQQAMRIARAHAAEWHLDPAKIGVIGFSAGGNLAALMSTHPDDDHVESTPAAPDVNPKIDARANFAILGYPAYLAVPPSNRDLNPVYTPNAFTPPTFLLAAENDRSYGFNAVVYYRALLDAKVPAELHMYSAGGHGFGLHPVGMPEEHWTQTAGLWLSSLGMLPADIHRPMPAPSAGAWTSPNGTPCPAPPAPLAGHVDTTAAQQIDPACW</sequence>
<dbReference type="OrthoDB" id="9794725at2"/>
<evidence type="ECO:0000256" key="1">
    <source>
        <dbReference type="ARBA" id="ARBA00022801"/>
    </source>
</evidence>
<dbReference type="PANTHER" id="PTHR48081">
    <property type="entry name" value="AB HYDROLASE SUPERFAMILY PROTEIN C4A8.06C"/>
    <property type="match status" value="1"/>
</dbReference>
<dbReference type="PANTHER" id="PTHR48081:SF6">
    <property type="entry name" value="PEPTIDASE S9 PROLYL OLIGOPEPTIDASE CATALYTIC DOMAIN-CONTAINING PROTEIN"/>
    <property type="match status" value="1"/>
</dbReference>
<dbReference type="SUPFAM" id="SSF53474">
    <property type="entry name" value="alpha/beta-Hydrolases"/>
    <property type="match status" value="1"/>
</dbReference>
<evidence type="ECO:0000313" key="6">
    <source>
        <dbReference type="Proteomes" id="UP000198356"/>
    </source>
</evidence>
<evidence type="ECO:0000256" key="2">
    <source>
        <dbReference type="SAM" id="MobiDB-lite"/>
    </source>
</evidence>
<dbReference type="GO" id="GO:0016787">
    <property type="term" value="F:hydrolase activity"/>
    <property type="evidence" value="ECO:0007669"/>
    <property type="project" value="UniProtKB-KW"/>
</dbReference>
<feature type="signal peptide" evidence="3">
    <location>
        <begin position="1"/>
        <end position="23"/>
    </location>
</feature>
<protein>
    <submittedName>
        <fullName evidence="5">Acetyl esterase/lipase</fullName>
    </submittedName>
</protein>
<dbReference type="EMBL" id="FZOU01000011">
    <property type="protein sequence ID" value="SNT40135.1"/>
    <property type="molecule type" value="Genomic_DNA"/>
</dbReference>
<proteinExistence type="predicted"/>
<dbReference type="AlphaFoldDB" id="A0A239MBJ0"/>
<feature type="chain" id="PRO_5013190035" evidence="3">
    <location>
        <begin position="24"/>
        <end position="354"/>
    </location>
</feature>
<keyword evidence="3" id="KW-0732">Signal</keyword>
<dbReference type="InterPro" id="IPR029058">
    <property type="entry name" value="AB_hydrolase_fold"/>
</dbReference>
<dbReference type="InterPro" id="IPR050300">
    <property type="entry name" value="GDXG_lipolytic_enzyme"/>
</dbReference>
<dbReference type="InterPro" id="IPR013094">
    <property type="entry name" value="AB_hydrolase_3"/>
</dbReference>
<keyword evidence="1" id="KW-0378">Hydrolase</keyword>
<gene>
    <name evidence="5" type="ORF">SAMN05421770_11167</name>
</gene>
<evidence type="ECO:0000313" key="5">
    <source>
        <dbReference type="EMBL" id="SNT40135.1"/>
    </source>
</evidence>
<dbReference type="Proteomes" id="UP000198356">
    <property type="component" value="Unassembled WGS sequence"/>
</dbReference>
<accession>A0A239MBJ0</accession>
<feature type="region of interest" description="Disordered" evidence="2">
    <location>
        <begin position="318"/>
        <end position="339"/>
    </location>
</feature>
<evidence type="ECO:0000256" key="3">
    <source>
        <dbReference type="SAM" id="SignalP"/>
    </source>
</evidence>
<reference evidence="5 6" key="1">
    <citation type="submission" date="2017-06" db="EMBL/GenBank/DDBJ databases">
        <authorList>
            <person name="Kim H.J."/>
            <person name="Triplett B.A."/>
        </authorList>
    </citation>
    <scope>NUCLEOTIDE SEQUENCE [LARGE SCALE GENOMIC DNA]</scope>
    <source>
        <strain evidence="5 6">DSM 18704</strain>
    </source>
</reference>
<name>A0A239MBJ0_9BACT</name>
<evidence type="ECO:0000259" key="4">
    <source>
        <dbReference type="Pfam" id="PF07859"/>
    </source>
</evidence>